<protein>
    <recommendedName>
        <fullName evidence="3">HNH endonuclease</fullName>
    </recommendedName>
</protein>
<dbReference type="AlphaFoldDB" id="A0A2V5IPN1"/>
<evidence type="ECO:0000313" key="1">
    <source>
        <dbReference type="EMBL" id="PYI38525.1"/>
    </source>
</evidence>
<gene>
    <name evidence="1" type="ORF">CVS30_10355</name>
</gene>
<proteinExistence type="predicted"/>
<dbReference type="EMBL" id="QJVC01000008">
    <property type="protein sequence ID" value="PYI38525.1"/>
    <property type="molecule type" value="Genomic_DNA"/>
</dbReference>
<evidence type="ECO:0008006" key="3">
    <source>
        <dbReference type="Google" id="ProtNLM"/>
    </source>
</evidence>
<organism evidence="1 2">
    <name type="scientific">Arthrobacter psychrolactophilus</name>
    <dbReference type="NCBI Taxonomy" id="92442"/>
    <lineage>
        <taxon>Bacteria</taxon>
        <taxon>Bacillati</taxon>
        <taxon>Actinomycetota</taxon>
        <taxon>Actinomycetes</taxon>
        <taxon>Micrococcales</taxon>
        <taxon>Micrococcaceae</taxon>
        <taxon>Arthrobacter</taxon>
    </lineage>
</organism>
<accession>A0A2V5IPN1</accession>
<reference evidence="1 2" key="1">
    <citation type="submission" date="2018-05" db="EMBL/GenBank/DDBJ databases">
        <title>Genetic diversity of glacier-inhabiting Cryobacterium bacteria in China and description of Cryobacterium mengkeensis sp. nov. and Arthrobacter glacialis sp. nov.</title>
        <authorList>
            <person name="Liu Q."/>
            <person name="Xin Y.-H."/>
        </authorList>
    </citation>
    <scope>NUCLEOTIDE SEQUENCE [LARGE SCALE GENOMIC DNA]</scope>
    <source>
        <strain evidence="1 2">B7</strain>
    </source>
</reference>
<evidence type="ECO:0000313" key="2">
    <source>
        <dbReference type="Proteomes" id="UP000247980"/>
    </source>
</evidence>
<comment type="caution">
    <text evidence="1">The sequence shown here is derived from an EMBL/GenBank/DDBJ whole genome shotgun (WGS) entry which is preliminary data.</text>
</comment>
<keyword evidence="2" id="KW-1185">Reference proteome</keyword>
<dbReference type="Proteomes" id="UP000247980">
    <property type="component" value="Unassembled WGS sequence"/>
</dbReference>
<name>A0A2V5IPN1_9MICC</name>
<dbReference type="OrthoDB" id="3579809at2"/>
<sequence>MNPASDDDSYAVIDDALAALAARRHSNLGDDIETIGLLASLIDQAERFLPELVTNSRENGASWRRIAQTLGTSPDEARLRFAPDSPIADTRWPYNF</sequence>